<reference evidence="1 2" key="2">
    <citation type="journal article" date="2010" name="Nucleic Acids Res.">
        <title>BeetleBase in 2010: revisions to provide comprehensive genomic information for Tribolium castaneum.</title>
        <authorList>
            <person name="Kim H.S."/>
            <person name="Murphy T."/>
            <person name="Xia J."/>
            <person name="Caragea D."/>
            <person name="Park Y."/>
            <person name="Beeman R.W."/>
            <person name="Lorenzen M.D."/>
            <person name="Butcher S."/>
            <person name="Manak J.R."/>
            <person name="Brown S.J."/>
        </authorList>
    </citation>
    <scope>GENOME REANNOTATION</scope>
    <source>
        <strain evidence="1 2">Georgia GA2</strain>
    </source>
</reference>
<proteinExistence type="predicted"/>
<protein>
    <submittedName>
        <fullName evidence="1">Uncharacterized protein</fullName>
    </submittedName>
</protein>
<sequence length="38" mass="4490">MKNPTYCIECQLRPIFPMLPPGLRQKKLSNERFINIVT</sequence>
<organism evidence="1 2">
    <name type="scientific">Tribolium castaneum</name>
    <name type="common">Red flour beetle</name>
    <dbReference type="NCBI Taxonomy" id="7070"/>
    <lineage>
        <taxon>Eukaryota</taxon>
        <taxon>Metazoa</taxon>
        <taxon>Ecdysozoa</taxon>
        <taxon>Arthropoda</taxon>
        <taxon>Hexapoda</taxon>
        <taxon>Insecta</taxon>
        <taxon>Pterygota</taxon>
        <taxon>Neoptera</taxon>
        <taxon>Endopterygota</taxon>
        <taxon>Coleoptera</taxon>
        <taxon>Polyphaga</taxon>
        <taxon>Cucujiformia</taxon>
        <taxon>Tenebrionidae</taxon>
        <taxon>Tenebrionidae incertae sedis</taxon>
        <taxon>Tribolium</taxon>
    </lineage>
</organism>
<dbReference type="InParanoid" id="A0A139WP54"/>
<gene>
    <name evidence="1" type="primary">AUGUSTUS-3.0.2_31533</name>
    <name evidence="1" type="ORF">TcasGA2_TC031533</name>
</gene>
<dbReference type="EMBL" id="KQ971307">
    <property type="protein sequence ID" value="KYB29778.1"/>
    <property type="molecule type" value="Genomic_DNA"/>
</dbReference>
<dbReference type="AlphaFoldDB" id="A0A139WP54"/>
<evidence type="ECO:0000313" key="2">
    <source>
        <dbReference type="Proteomes" id="UP000007266"/>
    </source>
</evidence>
<dbReference type="Proteomes" id="UP000007266">
    <property type="component" value="Linkage group 1"/>
</dbReference>
<keyword evidence="2" id="KW-1185">Reference proteome</keyword>
<reference evidence="1 2" key="1">
    <citation type="journal article" date="2008" name="Nature">
        <title>The genome of the model beetle and pest Tribolium castaneum.</title>
        <authorList>
            <consortium name="Tribolium Genome Sequencing Consortium"/>
            <person name="Richards S."/>
            <person name="Gibbs R.A."/>
            <person name="Weinstock G.M."/>
            <person name="Brown S.J."/>
            <person name="Denell R."/>
            <person name="Beeman R.W."/>
            <person name="Gibbs R."/>
            <person name="Beeman R.W."/>
            <person name="Brown S.J."/>
            <person name="Bucher G."/>
            <person name="Friedrich M."/>
            <person name="Grimmelikhuijzen C.J."/>
            <person name="Klingler M."/>
            <person name="Lorenzen M."/>
            <person name="Richards S."/>
            <person name="Roth S."/>
            <person name="Schroder R."/>
            <person name="Tautz D."/>
            <person name="Zdobnov E.M."/>
            <person name="Muzny D."/>
            <person name="Gibbs R.A."/>
            <person name="Weinstock G.M."/>
            <person name="Attaway T."/>
            <person name="Bell S."/>
            <person name="Buhay C.J."/>
            <person name="Chandrabose M.N."/>
            <person name="Chavez D."/>
            <person name="Clerk-Blankenburg K.P."/>
            <person name="Cree A."/>
            <person name="Dao M."/>
            <person name="Davis C."/>
            <person name="Chacko J."/>
            <person name="Dinh H."/>
            <person name="Dugan-Rocha S."/>
            <person name="Fowler G."/>
            <person name="Garner T.T."/>
            <person name="Garnes J."/>
            <person name="Gnirke A."/>
            <person name="Hawes A."/>
            <person name="Hernandez J."/>
            <person name="Hines S."/>
            <person name="Holder M."/>
            <person name="Hume J."/>
            <person name="Jhangiani S.N."/>
            <person name="Joshi V."/>
            <person name="Khan Z.M."/>
            <person name="Jackson L."/>
            <person name="Kovar C."/>
            <person name="Kowis A."/>
            <person name="Lee S."/>
            <person name="Lewis L.R."/>
            <person name="Margolis J."/>
            <person name="Morgan M."/>
            <person name="Nazareth L.V."/>
            <person name="Nguyen N."/>
            <person name="Okwuonu G."/>
            <person name="Parker D."/>
            <person name="Richards S."/>
            <person name="Ruiz S.J."/>
            <person name="Santibanez J."/>
            <person name="Savard J."/>
            <person name="Scherer S.E."/>
            <person name="Schneider B."/>
            <person name="Sodergren E."/>
            <person name="Tautz D."/>
            <person name="Vattahil S."/>
            <person name="Villasana D."/>
            <person name="White C.S."/>
            <person name="Wright R."/>
            <person name="Park Y."/>
            <person name="Beeman R.W."/>
            <person name="Lord J."/>
            <person name="Oppert B."/>
            <person name="Lorenzen M."/>
            <person name="Brown S."/>
            <person name="Wang L."/>
            <person name="Savard J."/>
            <person name="Tautz D."/>
            <person name="Richards S."/>
            <person name="Weinstock G."/>
            <person name="Gibbs R.A."/>
            <person name="Liu Y."/>
            <person name="Worley K."/>
            <person name="Weinstock G."/>
            <person name="Elsik C.G."/>
            <person name="Reese J.T."/>
            <person name="Elhaik E."/>
            <person name="Landan G."/>
            <person name="Graur D."/>
            <person name="Arensburger P."/>
            <person name="Atkinson P."/>
            <person name="Beeman R.W."/>
            <person name="Beidler J."/>
            <person name="Brown S.J."/>
            <person name="Demuth J.P."/>
            <person name="Drury D.W."/>
            <person name="Du Y.Z."/>
            <person name="Fujiwara H."/>
            <person name="Lorenzen M."/>
            <person name="Maselli V."/>
            <person name="Osanai M."/>
            <person name="Park Y."/>
            <person name="Robertson H.M."/>
            <person name="Tu Z."/>
            <person name="Wang J.J."/>
            <person name="Wang S."/>
            <person name="Richards S."/>
            <person name="Song H."/>
            <person name="Zhang L."/>
            <person name="Sodergren E."/>
            <person name="Werner D."/>
            <person name="Stanke M."/>
            <person name="Morgenstern B."/>
            <person name="Solovyev V."/>
            <person name="Kosarev P."/>
            <person name="Brown G."/>
            <person name="Chen H.C."/>
            <person name="Ermolaeva O."/>
            <person name="Hlavina W."/>
            <person name="Kapustin Y."/>
            <person name="Kiryutin B."/>
            <person name="Kitts P."/>
            <person name="Maglott D."/>
            <person name="Pruitt K."/>
            <person name="Sapojnikov V."/>
            <person name="Souvorov A."/>
            <person name="Mackey A.J."/>
            <person name="Waterhouse R.M."/>
            <person name="Wyder S."/>
            <person name="Zdobnov E.M."/>
            <person name="Zdobnov E.M."/>
            <person name="Wyder S."/>
            <person name="Kriventseva E.V."/>
            <person name="Kadowaki T."/>
            <person name="Bork P."/>
            <person name="Aranda M."/>
            <person name="Bao R."/>
            <person name="Beermann A."/>
            <person name="Berns N."/>
            <person name="Bolognesi R."/>
            <person name="Bonneton F."/>
            <person name="Bopp D."/>
            <person name="Brown S.J."/>
            <person name="Bucher G."/>
            <person name="Butts T."/>
            <person name="Chaumot A."/>
            <person name="Denell R.E."/>
            <person name="Ferrier D.E."/>
            <person name="Friedrich M."/>
            <person name="Gordon C.M."/>
            <person name="Jindra M."/>
            <person name="Klingler M."/>
            <person name="Lan Q."/>
            <person name="Lattorff H.M."/>
            <person name="Laudet V."/>
            <person name="von Levetsow C."/>
            <person name="Liu Z."/>
            <person name="Lutz R."/>
            <person name="Lynch J.A."/>
            <person name="da Fonseca R.N."/>
            <person name="Posnien N."/>
            <person name="Reuter R."/>
            <person name="Roth S."/>
            <person name="Savard J."/>
            <person name="Schinko J.B."/>
            <person name="Schmitt C."/>
            <person name="Schoppmeier M."/>
            <person name="Schroder R."/>
            <person name="Shippy T.D."/>
            <person name="Simonnet F."/>
            <person name="Marques-Souza H."/>
            <person name="Tautz D."/>
            <person name="Tomoyasu Y."/>
            <person name="Trauner J."/>
            <person name="Van der Zee M."/>
            <person name="Vervoort M."/>
            <person name="Wittkopp N."/>
            <person name="Wimmer E.A."/>
            <person name="Yang X."/>
            <person name="Jones A.K."/>
            <person name="Sattelle D.B."/>
            <person name="Ebert P.R."/>
            <person name="Nelson D."/>
            <person name="Scott J.G."/>
            <person name="Beeman R.W."/>
            <person name="Muthukrishnan S."/>
            <person name="Kramer K.J."/>
            <person name="Arakane Y."/>
            <person name="Beeman R.W."/>
            <person name="Zhu Q."/>
            <person name="Hogenkamp D."/>
            <person name="Dixit R."/>
            <person name="Oppert B."/>
            <person name="Jiang H."/>
            <person name="Zou Z."/>
            <person name="Marshall J."/>
            <person name="Elpidina E."/>
            <person name="Vinokurov K."/>
            <person name="Oppert C."/>
            <person name="Zou Z."/>
            <person name="Evans J."/>
            <person name="Lu Z."/>
            <person name="Zhao P."/>
            <person name="Sumathipala N."/>
            <person name="Altincicek B."/>
            <person name="Vilcinskas A."/>
            <person name="Williams M."/>
            <person name="Hultmark D."/>
            <person name="Hetru C."/>
            <person name="Jiang H."/>
            <person name="Grimmelikhuijzen C.J."/>
            <person name="Hauser F."/>
            <person name="Cazzamali G."/>
            <person name="Williamson M."/>
            <person name="Park Y."/>
            <person name="Li B."/>
            <person name="Tanaka Y."/>
            <person name="Predel R."/>
            <person name="Neupert S."/>
            <person name="Schachtner J."/>
            <person name="Verleyen P."/>
            <person name="Raible F."/>
            <person name="Bork P."/>
            <person name="Friedrich M."/>
            <person name="Walden K.K."/>
            <person name="Robertson H.M."/>
            <person name="Angeli S."/>
            <person name="Foret S."/>
            <person name="Bucher G."/>
            <person name="Schuetz S."/>
            <person name="Maleszka R."/>
            <person name="Wimmer E.A."/>
            <person name="Beeman R.W."/>
            <person name="Lorenzen M."/>
            <person name="Tomoyasu Y."/>
            <person name="Miller S.C."/>
            <person name="Grossmann D."/>
            <person name="Bucher G."/>
        </authorList>
    </citation>
    <scope>NUCLEOTIDE SEQUENCE [LARGE SCALE GENOMIC DNA]</scope>
    <source>
        <strain evidence="1 2">Georgia GA2</strain>
    </source>
</reference>
<accession>A0A139WP54</accession>
<name>A0A139WP54_TRICA</name>
<evidence type="ECO:0000313" key="1">
    <source>
        <dbReference type="EMBL" id="KYB29778.1"/>
    </source>
</evidence>